<protein>
    <submittedName>
        <fullName evidence="1">Uncharacterized protein</fullName>
    </submittedName>
</protein>
<evidence type="ECO:0000313" key="1">
    <source>
        <dbReference type="EMBL" id="CAN0083823.1"/>
    </source>
</evidence>
<evidence type="ECO:0000313" key="2">
    <source>
        <dbReference type="Proteomes" id="UP001162501"/>
    </source>
</evidence>
<dbReference type="Proteomes" id="UP001162501">
    <property type="component" value="Chromosome 21"/>
</dbReference>
<dbReference type="EMBL" id="OX596105">
    <property type="protein sequence ID" value="CAN0083823.1"/>
    <property type="molecule type" value="Genomic_DNA"/>
</dbReference>
<accession>A0AC59YYG5</accession>
<proteinExistence type="predicted"/>
<sequence>MDCSLPGSSGVGTGVGRQFLFQGIFPTQGLNPGLPALQADALPSEPPGKPIHITLDHIIDNFVHYTCSFNFTWPGRALIHFFKWLHNIFSIGLFLLISFLFFHLFLLAGG</sequence>
<organism evidence="1 2">
    <name type="scientific">Rangifer tarandus platyrhynchus</name>
    <name type="common">Svalbard reindeer</name>
    <dbReference type="NCBI Taxonomy" id="3082113"/>
    <lineage>
        <taxon>Eukaryota</taxon>
        <taxon>Metazoa</taxon>
        <taxon>Chordata</taxon>
        <taxon>Craniata</taxon>
        <taxon>Vertebrata</taxon>
        <taxon>Euteleostomi</taxon>
        <taxon>Mammalia</taxon>
        <taxon>Eutheria</taxon>
        <taxon>Laurasiatheria</taxon>
        <taxon>Artiodactyla</taxon>
        <taxon>Ruminantia</taxon>
        <taxon>Pecora</taxon>
        <taxon>Cervidae</taxon>
        <taxon>Odocoileinae</taxon>
        <taxon>Rangifer</taxon>
    </lineage>
</organism>
<reference evidence="1" key="2">
    <citation type="submission" date="2025-03" db="EMBL/GenBank/DDBJ databases">
        <authorList>
            <consortium name="ELIXIR-Norway"/>
            <consortium name="Elixir Norway"/>
        </authorList>
    </citation>
    <scope>NUCLEOTIDE SEQUENCE</scope>
</reference>
<reference evidence="1" key="1">
    <citation type="submission" date="2023-05" db="EMBL/GenBank/DDBJ databases">
        <authorList>
            <consortium name="ELIXIR-Norway"/>
        </authorList>
    </citation>
    <scope>NUCLEOTIDE SEQUENCE</scope>
</reference>
<gene>
    <name evidence="1" type="ORF">MRATA1EN22A_LOCUS11785</name>
</gene>
<name>A0AC59YYG5_RANTA</name>